<organism evidence="2">
    <name type="scientific">Cacopsylla melanoneura</name>
    <dbReference type="NCBI Taxonomy" id="428564"/>
    <lineage>
        <taxon>Eukaryota</taxon>
        <taxon>Metazoa</taxon>
        <taxon>Ecdysozoa</taxon>
        <taxon>Arthropoda</taxon>
        <taxon>Hexapoda</taxon>
        <taxon>Insecta</taxon>
        <taxon>Pterygota</taxon>
        <taxon>Neoptera</taxon>
        <taxon>Paraneoptera</taxon>
        <taxon>Hemiptera</taxon>
        <taxon>Sternorrhyncha</taxon>
        <taxon>Psylloidea</taxon>
        <taxon>Psyllidae</taxon>
        <taxon>Psyllinae</taxon>
        <taxon>Cacopsylla</taxon>
    </lineage>
</organism>
<keyword evidence="1" id="KW-1133">Transmembrane helix</keyword>
<feature type="transmembrane region" description="Helical" evidence="1">
    <location>
        <begin position="43"/>
        <end position="62"/>
    </location>
</feature>
<protein>
    <submittedName>
        <fullName evidence="2">Uncharacterized protein</fullName>
    </submittedName>
</protein>
<reference evidence="2" key="1">
    <citation type="submission" date="2021-05" db="EMBL/GenBank/DDBJ databases">
        <authorList>
            <person name="Alioto T."/>
            <person name="Alioto T."/>
            <person name="Gomez Garrido J."/>
        </authorList>
    </citation>
    <scope>NUCLEOTIDE SEQUENCE</scope>
</reference>
<keyword evidence="1" id="KW-0812">Transmembrane</keyword>
<keyword evidence="1" id="KW-0472">Membrane</keyword>
<dbReference type="EMBL" id="HBUF01622316">
    <property type="protein sequence ID" value="CAG6781298.1"/>
    <property type="molecule type" value="Transcribed_RNA"/>
</dbReference>
<accession>A0A8D9B9Z0</accession>
<feature type="transmembrane region" description="Helical" evidence="1">
    <location>
        <begin position="12"/>
        <end position="31"/>
    </location>
</feature>
<evidence type="ECO:0000256" key="1">
    <source>
        <dbReference type="SAM" id="Phobius"/>
    </source>
</evidence>
<dbReference type="AlphaFoldDB" id="A0A8D9B9Z0"/>
<feature type="transmembrane region" description="Helical" evidence="1">
    <location>
        <begin position="82"/>
        <end position="105"/>
    </location>
</feature>
<sequence>MESLVIDQNLSYLPRFFFYLLLIVVTTLLLVKQINIKFKHKHSAFVKQIAKCLCLISFHFFFTRLHNKSHVITGNMVLAETIFISLLLLLLYLLMLKAVMLSCLYSGSDLYDTR</sequence>
<evidence type="ECO:0000313" key="2">
    <source>
        <dbReference type="EMBL" id="CAG6781298.1"/>
    </source>
</evidence>
<name>A0A8D9B9Z0_9HEMI</name>
<proteinExistence type="predicted"/>